<dbReference type="Proteomes" id="UP001497623">
    <property type="component" value="Unassembled WGS sequence"/>
</dbReference>
<dbReference type="GO" id="GO:0000278">
    <property type="term" value="P:mitotic cell cycle"/>
    <property type="evidence" value="ECO:0007669"/>
    <property type="project" value="TreeGrafter"/>
</dbReference>
<comment type="similarity">
    <text evidence="1">Belongs to the DNA polymerase type-B family.</text>
</comment>
<keyword evidence="1" id="KW-0808">Transferase</keyword>
<keyword evidence="1" id="KW-0239">DNA-directed DNA polymerase</keyword>
<dbReference type="GO" id="GO:0008622">
    <property type="term" value="C:epsilon DNA polymerase complex"/>
    <property type="evidence" value="ECO:0007669"/>
    <property type="project" value="InterPro"/>
</dbReference>
<dbReference type="GO" id="GO:0051539">
    <property type="term" value="F:4 iron, 4 sulfur cluster binding"/>
    <property type="evidence" value="ECO:0007669"/>
    <property type="project" value="UniProtKB-KW"/>
</dbReference>
<organism evidence="3 4">
    <name type="scientific">Meganyctiphanes norvegica</name>
    <name type="common">Northern krill</name>
    <name type="synonym">Thysanopoda norvegica</name>
    <dbReference type="NCBI Taxonomy" id="48144"/>
    <lineage>
        <taxon>Eukaryota</taxon>
        <taxon>Metazoa</taxon>
        <taxon>Ecdysozoa</taxon>
        <taxon>Arthropoda</taxon>
        <taxon>Crustacea</taxon>
        <taxon>Multicrustacea</taxon>
        <taxon>Malacostraca</taxon>
        <taxon>Eumalacostraca</taxon>
        <taxon>Eucarida</taxon>
        <taxon>Euphausiacea</taxon>
        <taxon>Euphausiidae</taxon>
        <taxon>Meganyctiphanes</taxon>
    </lineage>
</organism>
<keyword evidence="1" id="KW-0863">Zinc-finger</keyword>
<feature type="region of interest" description="Disordered" evidence="2">
    <location>
        <begin position="46"/>
        <end position="65"/>
    </location>
</feature>
<comment type="subcellular location">
    <subcellularLocation>
        <location evidence="1">Nucleus</location>
    </subcellularLocation>
</comment>
<dbReference type="PANTHER" id="PTHR10670:SF0">
    <property type="entry name" value="DNA POLYMERASE EPSILON CATALYTIC SUBUNIT A"/>
    <property type="match status" value="1"/>
</dbReference>
<keyword evidence="1" id="KW-0539">Nucleus</keyword>
<reference evidence="3 4" key="1">
    <citation type="submission" date="2024-05" db="EMBL/GenBank/DDBJ databases">
        <authorList>
            <person name="Wallberg A."/>
        </authorList>
    </citation>
    <scope>NUCLEOTIDE SEQUENCE [LARGE SCALE GENOMIC DNA]</scope>
</reference>
<dbReference type="GO" id="GO:0006287">
    <property type="term" value="P:base-excision repair, gap-filling"/>
    <property type="evidence" value="ECO:0007669"/>
    <property type="project" value="TreeGrafter"/>
</dbReference>
<dbReference type="EMBL" id="CAXKWB010021085">
    <property type="protein sequence ID" value="CAL4122980.1"/>
    <property type="molecule type" value="Genomic_DNA"/>
</dbReference>
<dbReference type="GO" id="GO:0008310">
    <property type="term" value="F:single-stranded DNA 3'-5' DNA exonuclease activity"/>
    <property type="evidence" value="ECO:0007669"/>
    <property type="project" value="TreeGrafter"/>
</dbReference>
<feature type="non-terminal residue" evidence="3">
    <location>
        <position position="149"/>
    </location>
</feature>
<keyword evidence="1" id="KW-0238">DNA-binding</keyword>
<keyword evidence="1" id="KW-0004">4Fe-4S</keyword>
<comment type="caution">
    <text evidence="3">The sequence shown here is derived from an EMBL/GenBank/DDBJ whole genome shotgun (WGS) entry which is preliminary data.</text>
</comment>
<comment type="function">
    <text evidence="1">DNA polymerase II participates in chromosomal DNA replication.</text>
</comment>
<dbReference type="GO" id="GO:0008270">
    <property type="term" value="F:zinc ion binding"/>
    <property type="evidence" value="ECO:0007669"/>
    <property type="project" value="UniProtKB-KW"/>
</dbReference>
<dbReference type="PANTHER" id="PTHR10670">
    <property type="entry name" value="DNA POLYMERASE EPSILON CATALYTIC SUBUNIT A"/>
    <property type="match status" value="1"/>
</dbReference>
<sequence>EMNWNMADYLPEWCGAQTSFNNVIASYISAVFEKLQEESSLIAPGATPIKRKSSQSQSQSQANKVAAAGGSNALQGYVEFAQELIAGELAQKLYFITQKICKKGTNTNEDDRLEIEVLMSSDDHSTPALAFVKNVCKVLSLDTNVTDQV</sequence>
<keyword evidence="1" id="KW-0479">Metal-binding</keyword>
<keyword evidence="4" id="KW-1185">Reference proteome</keyword>
<protein>
    <recommendedName>
        <fullName evidence="1">DNA polymerase epsilon catalytic subunit</fullName>
        <ecNumber evidence="1">2.7.7.7</ecNumber>
    </recommendedName>
</protein>
<feature type="non-terminal residue" evidence="3">
    <location>
        <position position="1"/>
    </location>
</feature>
<evidence type="ECO:0000313" key="3">
    <source>
        <dbReference type="EMBL" id="CAL4122980.1"/>
    </source>
</evidence>
<dbReference type="GO" id="GO:0003887">
    <property type="term" value="F:DNA-directed DNA polymerase activity"/>
    <property type="evidence" value="ECO:0007669"/>
    <property type="project" value="UniProtKB-KW"/>
</dbReference>
<evidence type="ECO:0000256" key="1">
    <source>
        <dbReference type="RuleBase" id="RU365029"/>
    </source>
</evidence>
<dbReference type="GO" id="GO:0006272">
    <property type="term" value="P:leading strand elongation"/>
    <property type="evidence" value="ECO:0007669"/>
    <property type="project" value="TreeGrafter"/>
</dbReference>
<keyword evidence="1" id="KW-0548">Nucleotidyltransferase</keyword>
<dbReference type="EC" id="2.7.7.7" evidence="1"/>
<dbReference type="GO" id="GO:0003677">
    <property type="term" value="F:DNA binding"/>
    <property type="evidence" value="ECO:0007669"/>
    <property type="project" value="UniProtKB-KW"/>
</dbReference>
<accession>A0AAV2RF11</accession>
<evidence type="ECO:0000313" key="4">
    <source>
        <dbReference type="Proteomes" id="UP001497623"/>
    </source>
</evidence>
<keyword evidence="1" id="KW-0408">Iron</keyword>
<dbReference type="AlphaFoldDB" id="A0AAV2RF11"/>
<gene>
    <name evidence="3" type="ORF">MNOR_LOCUS23678</name>
</gene>
<keyword evidence="1" id="KW-0411">Iron-sulfur</keyword>
<proteinExistence type="inferred from homology"/>
<dbReference type="InterPro" id="IPR029703">
    <property type="entry name" value="POL2"/>
</dbReference>
<evidence type="ECO:0000256" key="2">
    <source>
        <dbReference type="SAM" id="MobiDB-lite"/>
    </source>
</evidence>
<dbReference type="GO" id="GO:0006297">
    <property type="term" value="P:nucleotide-excision repair, DNA gap filling"/>
    <property type="evidence" value="ECO:0007669"/>
    <property type="project" value="TreeGrafter"/>
</dbReference>
<comment type="catalytic activity">
    <reaction evidence="1">
        <text>DNA(n) + a 2'-deoxyribonucleoside 5'-triphosphate = DNA(n+1) + diphosphate</text>
        <dbReference type="Rhea" id="RHEA:22508"/>
        <dbReference type="Rhea" id="RHEA-COMP:17339"/>
        <dbReference type="Rhea" id="RHEA-COMP:17340"/>
        <dbReference type="ChEBI" id="CHEBI:33019"/>
        <dbReference type="ChEBI" id="CHEBI:61560"/>
        <dbReference type="ChEBI" id="CHEBI:173112"/>
        <dbReference type="EC" id="2.7.7.7"/>
    </reaction>
</comment>
<dbReference type="GO" id="GO:0045004">
    <property type="term" value="P:DNA replication proofreading"/>
    <property type="evidence" value="ECO:0007669"/>
    <property type="project" value="TreeGrafter"/>
</dbReference>
<keyword evidence="1" id="KW-0235">DNA replication</keyword>
<name>A0AAV2RF11_MEGNR</name>
<comment type="cofactor">
    <cofactor evidence="1">
        <name>[4Fe-4S] cluster</name>
        <dbReference type="ChEBI" id="CHEBI:49883"/>
    </cofactor>
</comment>
<keyword evidence="1" id="KW-0862">Zinc</keyword>